<proteinExistence type="inferred from homology"/>
<dbReference type="RefSeq" id="WP_212999684.1">
    <property type="nucleotide sequence ID" value="NZ_BAAATW010000010.1"/>
</dbReference>
<comment type="caution">
    <text evidence="5">The sequence shown here is derived from an EMBL/GenBank/DDBJ whole genome shotgun (WGS) entry which is preliminary data.</text>
</comment>
<dbReference type="EMBL" id="BOQP01000027">
    <property type="protein sequence ID" value="GIM76437.1"/>
    <property type="molecule type" value="Genomic_DNA"/>
</dbReference>
<dbReference type="Proteomes" id="UP000680865">
    <property type="component" value="Unassembled WGS sequence"/>
</dbReference>
<dbReference type="InterPro" id="IPR020904">
    <property type="entry name" value="Sc_DH/Rdtase_CS"/>
</dbReference>
<keyword evidence="3" id="KW-0560">Oxidoreductase</keyword>
<evidence type="ECO:0000256" key="1">
    <source>
        <dbReference type="ARBA" id="ARBA00006484"/>
    </source>
</evidence>
<dbReference type="PRINTS" id="PR00081">
    <property type="entry name" value="GDHRDH"/>
</dbReference>
<dbReference type="GO" id="GO:0016491">
    <property type="term" value="F:oxidoreductase activity"/>
    <property type="evidence" value="ECO:0007669"/>
    <property type="project" value="UniProtKB-KW"/>
</dbReference>
<dbReference type="AlphaFoldDB" id="A0A919VUM1"/>
<keyword evidence="2" id="KW-0521">NADP</keyword>
<keyword evidence="6" id="KW-1185">Reference proteome</keyword>
<protein>
    <submittedName>
        <fullName evidence="5">SDR family NAD(P)-dependent oxidoreductase</fullName>
    </submittedName>
</protein>
<dbReference type="PRINTS" id="PR00080">
    <property type="entry name" value="SDRFAMILY"/>
</dbReference>
<dbReference type="InterPro" id="IPR002347">
    <property type="entry name" value="SDR_fam"/>
</dbReference>
<dbReference type="Gene3D" id="3.40.50.720">
    <property type="entry name" value="NAD(P)-binding Rossmann-like Domain"/>
    <property type="match status" value="1"/>
</dbReference>
<name>A0A919VUM1_9ACTN</name>
<dbReference type="Pfam" id="PF00106">
    <property type="entry name" value="adh_short"/>
    <property type="match status" value="1"/>
</dbReference>
<evidence type="ECO:0000313" key="5">
    <source>
        <dbReference type="EMBL" id="GIM76437.1"/>
    </source>
</evidence>
<comment type="similarity">
    <text evidence="1 4">Belongs to the short-chain dehydrogenases/reductases (SDR) family.</text>
</comment>
<sequence>MTVTLITGGNKGLGYETARQLVELGHKVYITARDEKLGRAAADRLGEGAHLLVMDVTDDASVADAAALLAKHEDRLDVLINNAGVTDGWAGAQDATGEDTRRVYDVNVFGIVRVTSAFLPLLRASDGAAIVNVSSGLGSFGIVTDPERFEHRWAVPVYASSKAAVAMLTVQYAKGLPGIRVNAADPGPTATDLTNNQAAQTVQEGAEPIVRLAALGAGAPTGTFSGRTGDIPW</sequence>
<dbReference type="PROSITE" id="PS00061">
    <property type="entry name" value="ADH_SHORT"/>
    <property type="match status" value="1"/>
</dbReference>
<dbReference type="SUPFAM" id="SSF51735">
    <property type="entry name" value="NAD(P)-binding Rossmann-fold domains"/>
    <property type="match status" value="1"/>
</dbReference>
<dbReference type="PANTHER" id="PTHR43490">
    <property type="entry name" value="(+)-NEOMENTHOL DEHYDROGENASE"/>
    <property type="match status" value="1"/>
</dbReference>
<evidence type="ECO:0000313" key="6">
    <source>
        <dbReference type="Proteomes" id="UP000680865"/>
    </source>
</evidence>
<dbReference type="PANTHER" id="PTHR43490:SF99">
    <property type="entry name" value="SHORT-CHAIN DEHYDROGENASE_REDUCTASE"/>
    <property type="match status" value="1"/>
</dbReference>
<evidence type="ECO:0000256" key="2">
    <source>
        <dbReference type="ARBA" id="ARBA00022857"/>
    </source>
</evidence>
<organism evidence="5 6">
    <name type="scientific">Winogradskya consettensis</name>
    <dbReference type="NCBI Taxonomy" id="113560"/>
    <lineage>
        <taxon>Bacteria</taxon>
        <taxon>Bacillati</taxon>
        <taxon>Actinomycetota</taxon>
        <taxon>Actinomycetes</taxon>
        <taxon>Micromonosporales</taxon>
        <taxon>Micromonosporaceae</taxon>
        <taxon>Winogradskya</taxon>
    </lineage>
</organism>
<evidence type="ECO:0000256" key="3">
    <source>
        <dbReference type="ARBA" id="ARBA00023002"/>
    </source>
</evidence>
<reference evidence="5" key="1">
    <citation type="submission" date="2021-03" db="EMBL/GenBank/DDBJ databases">
        <title>Whole genome shotgun sequence of Actinoplanes consettensis NBRC 14913.</title>
        <authorList>
            <person name="Komaki H."/>
            <person name="Tamura T."/>
        </authorList>
    </citation>
    <scope>NUCLEOTIDE SEQUENCE</scope>
    <source>
        <strain evidence="5">NBRC 14913</strain>
    </source>
</reference>
<accession>A0A919VUM1</accession>
<evidence type="ECO:0000256" key="4">
    <source>
        <dbReference type="RuleBase" id="RU000363"/>
    </source>
</evidence>
<gene>
    <name evidence="5" type="ORF">Aco04nite_50420</name>
</gene>
<dbReference type="InterPro" id="IPR036291">
    <property type="entry name" value="NAD(P)-bd_dom_sf"/>
</dbReference>